<dbReference type="SUPFAM" id="SSF48371">
    <property type="entry name" value="ARM repeat"/>
    <property type="match status" value="1"/>
</dbReference>
<dbReference type="InterPro" id="IPR007701">
    <property type="entry name" value="Interferon-rel_develop_reg_N"/>
</dbReference>
<proteinExistence type="inferred from homology"/>
<dbReference type="KEGG" id="nta:107793697"/>
<name>A0A1S4A4I8_TOBAC</name>
<dbReference type="AlphaFoldDB" id="A0A1S4A4I8"/>
<protein>
    <submittedName>
        <fullName evidence="3">Uncharacterized protein LOC107793697</fullName>
    </submittedName>
</protein>
<reference evidence="3" key="2">
    <citation type="submission" date="2025-08" db="UniProtKB">
        <authorList>
            <consortium name="RefSeq"/>
        </authorList>
    </citation>
    <scope>IDENTIFICATION</scope>
    <source>
        <tissue evidence="3">Leaf</tissue>
    </source>
</reference>
<reference evidence="2" key="1">
    <citation type="journal article" date="2014" name="Nat. Commun.">
        <title>The tobacco genome sequence and its comparison with those of tomato and potato.</title>
        <authorList>
            <person name="Sierro N."/>
            <person name="Battey J.N."/>
            <person name="Ouadi S."/>
            <person name="Bakaher N."/>
            <person name="Bovet L."/>
            <person name="Willig A."/>
            <person name="Goepfert S."/>
            <person name="Peitsch M.C."/>
            <person name="Ivanov N.V."/>
        </authorList>
    </citation>
    <scope>NUCLEOTIDE SEQUENCE [LARGE SCALE GENOMIC DNA]</scope>
</reference>
<dbReference type="InterPro" id="IPR011989">
    <property type="entry name" value="ARM-like"/>
</dbReference>
<comment type="similarity">
    <text evidence="1">Belongs to the IFRD family.</text>
</comment>
<dbReference type="RefSeq" id="XP_016471587.2">
    <property type="nucleotide sequence ID" value="XM_016616101.2"/>
</dbReference>
<dbReference type="PANTHER" id="PTHR12354:SF21">
    <property type="entry name" value="INTERFERON-RELATED DEVELOPMENTAL REGULATOR 1-LIKE"/>
    <property type="match status" value="1"/>
</dbReference>
<sequence>MQEKHQQKSKAHNILRNKRSSVKNSRTMTDSDCTEFERTKPRKRRQKLIKRPISRSKTVCDYLEELYKKKGSIREDALGKLINEFKKAVRYEFAQNICVTLTHRCENSLKRGSALEIDLALQLIGLLAITLGAGDHAHEIYEYSLEFLPQVLKSKSSHSAKVLECLAIVTLIGAKNTDETERSMEIIWKIMNEKETKPSVVAAAISAWSLLLSEINGWCVNHKKWKGLFSYLLKQLEEDYDQNVNSACVEALGVIFENGSLEKFSDDAENYANLKDMKDDILIRASSVTKENALKLLEDNSEKKITLTICETTLTLSTFSLVKQINYLKRYLGDGFKNHMKDNEHLHNIFQFWPETTSEDGEDLYQPEFEGVALRVFAPHIRREACTKRISMSPSSFLSKANTQLRNKYRMLAEKTKAGEYGVDQEFEYDEY</sequence>
<dbReference type="RefSeq" id="XP_016471587.1">
    <property type="nucleotide sequence ID" value="XM_016616101.1"/>
</dbReference>
<dbReference type="InterPro" id="IPR016024">
    <property type="entry name" value="ARM-type_fold"/>
</dbReference>
<keyword evidence="2" id="KW-1185">Reference proteome</keyword>
<evidence type="ECO:0000256" key="1">
    <source>
        <dbReference type="ARBA" id="ARBA00008828"/>
    </source>
</evidence>
<dbReference type="Proteomes" id="UP000790787">
    <property type="component" value="Chromosome 15"/>
</dbReference>
<dbReference type="Gene3D" id="1.25.10.10">
    <property type="entry name" value="Leucine-rich Repeat Variant"/>
    <property type="match status" value="1"/>
</dbReference>
<dbReference type="GeneID" id="107793697"/>
<accession>A0A1S4A4I8</accession>
<dbReference type="Pfam" id="PF05004">
    <property type="entry name" value="IFRD"/>
    <property type="match status" value="1"/>
</dbReference>
<dbReference type="InterPro" id="IPR039777">
    <property type="entry name" value="IFRD"/>
</dbReference>
<dbReference type="STRING" id="4097.A0A1S4A4I8"/>
<dbReference type="PaxDb" id="4097-A0A1S4A4I8"/>
<gene>
    <name evidence="3" type="primary">LOC107793697</name>
</gene>
<dbReference type="OMA" id="HESILIG"/>
<organism evidence="2 3">
    <name type="scientific">Nicotiana tabacum</name>
    <name type="common">Common tobacco</name>
    <dbReference type="NCBI Taxonomy" id="4097"/>
    <lineage>
        <taxon>Eukaryota</taxon>
        <taxon>Viridiplantae</taxon>
        <taxon>Streptophyta</taxon>
        <taxon>Embryophyta</taxon>
        <taxon>Tracheophyta</taxon>
        <taxon>Spermatophyta</taxon>
        <taxon>Magnoliopsida</taxon>
        <taxon>eudicotyledons</taxon>
        <taxon>Gunneridae</taxon>
        <taxon>Pentapetalae</taxon>
        <taxon>asterids</taxon>
        <taxon>lamiids</taxon>
        <taxon>Solanales</taxon>
        <taxon>Solanaceae</taxon>
        <taxon>Nicotianoideae</taxon>
        <taxon>Nicotianeae</taxon>
        <taxon>Nicotiana</taxon>
    </lineage>
</organism>
<dbReference type="PANTHER" id="PTHR12354">
    <property type="entry name" value="INTERFERON-RELATED DEVELOPMENTAL REGULATOR"/>
    <property type="match status" value="1"/>
</dbReference>
<evidence type="ECO:0000313" key="2">
    <source>
        <dbReference type="Proteomes" id="UP000790787"/>
    </source>
</evidence>
<evidence type="ECO:0000313" key="3">
    <source>
        <dbReference type="RefSeq" id="XP_016471587.2"/>
    </source>
</evidence>
<dbReference type="OrthoDB" id="1224625at2759"/>